<dbReference type="RefSeq" id="XP_008863545.1">
    <property type="nucleotide sequence ID" value="XM_008865323.1"/>
</dbReference>
<feature type="compositionally biased region" description="Polar residues" evidence="1">
    <location>
        <begin position="113"/>
        <end position="126"/>
    </location>
</feature>
<dbReference type="EMBL" id="KI913954">
    <property type="protein sequence ID" value="ETW07452.1"/>
    <property type="molecule type" value="Genomic_DNA"/>
</dbReference>
<feature type="region of interest" description="Disordered" evidence="1">
    <location>
        <begin position="104"/>
        <end position="128"/>
    </location>
</feature>
<evidence type="ECO:0000256" key="1">
    <source>
        <dbReference type="SAM" id="MobiDB-lite"/>
    </source>
</evidence>
<gene>
    <name evidence="2" type="ORF">H310_01965</name>
</gene>
<dbReference type="GeneID" id="20079015"/>
<proteinExistence type="predicted"/>
<accession>A0A024UNP6</accession>
<dbReference type="VEuPathDB" id="FungiDB:H310_01965"/>
<name>A0A024UNP6_9STRA</name>
<sequence>MDTAASLASTMPNITLDCRTRKKSNEARAGAPPTKENSLTAAAITPSPSTTLRCQRNGVTLVEWVRSFGRRSCRSVIPHAWKTPLVDGRVGCRRFLALIPSSSCRPSRRKARPQSTHRLTFSSRSPAQRDAASRSSSFVCHYNYKGAAWIKTSSSQRDGHLRGLFVAATFQGHLGLAHAALTRTVLSPFPHEVVAKQSLHRVLLVAFVLFPEGQTLDAVHGNVEEDVALVLVLC</sequence>
<reference evidence="2" key="1">
    <citation type="submission" date="2013-12" db="EMBL/GenBank/DDBJ databases">
        <title>The Genome Sequence of Aphanomyces invadans NJM9701.</title>
        <authorList>
            <consortium name="The Broad Institute Genomics Platform"/>
            <person name="Russ C."/>
            <person name="Tyler B."/>
            <person name="van West P."/>
            <person name="Dieguez-Uribeondo J."/>
            <person name="Young S.K."/>
            <person name="Zeng Q."/>
            <person name="Gargeya S."/>
            <person name="Fitzgerald M."/>
            <person name="Abouelleil A."/>
            <person name="Alvarado L."/>
            <person name="Chapman S.B."/>
            <person name="Gainer-Dewar J."/>
            <person name="Goldberg J."/>
            <person name="Griggs A."/>
            <person name="Gujja S."/>
            <person name="Hansen M."/>
            <person name="Howarth C."/>
            <person name="Imamovic A."/>
            <person name="Ireland A."/>
            <person name="Larimer J."/>
            <person name="McCowan C."/>
            <person name="Murphy C."/>
            <person name="Pearson M."/>
            <person name="Poon T.W."/>
            <person name="Priest M."/>
            <person name="Roberts A."/>
            <person name="Saif S."/>
            <person name="Shea T."/>
            <person name="Sykes S."/>
            <person name="Wortman J."/>
            <person name="Nusbaum C."/>
            <person name="Birren B."/>
        </authorList>
    </citation>
    <scope>NUCLEOTIDE SEQUENCE [LARGE SCALE GENOMIC DNA]</scope>
    <source>
        <strain evidence="2">NJM9701</strain>
    </source>
</reference>
<protein>
    <submittedName>
        <fullName evidence="2">Uncharacterized protein</fullName>
    </submittedName>
</protein>
<evidence type="ECO:0000313" key="2">
    <source>
        <dbReference type="EMBL" id="ETW07452.1"/>
    </source>
</evidence>
<organism evidence="2">
    <name type="scientific">Aphanomyces invadans</name>
    <dbReference type="NCBI Taxonomy" id="157072"/>
    <lineage>
        <taxon>Eukaryota</taxon>
        <taxon>Sar</taxon>
        <taxon>Stramenopiles</taxon>
        <taxon>Oomycota</taxon>
        <taxon>Saprolegniomycetes</taxon>
        <taxon>Saprolegniales</taxon>
        <taxon>Verrucalvaceae</taxon>
        <taxon>Aphanomyces</taxon>
    </lineage>
</organism>
<dbReference type="AlphaFoldDB" id="A0A024UNP6"/>